<name>A0A956SD46_UNCEI</name>
<keyword evidence="3" id="KW-0949">S-adenosyl-L-methionine</keyword>
<dbReference type="GO" id="GO:0032259">
    <property type="term" value="P:methylation"/>
    <property type="evidence" value="ECO:0007669"/>
    <property type="project" value="UniProtKB-KW"/>
</dbReference>
<dbReference type="PANTHER" id="PTHR33841:SF5">
    <property type="entry name" value="DNA METHYLASE (MODIFICATION METHYLASE) (METHYLTRANSFERASE)-RELATED"/>
    <property type="match status" value="1"/>
</dbReference>
<dbReference type="AlphaFoldDB" id="A0A956SD46"/>
<comment type="caution">
    <text evidence="4">The sequence shown here is derived from an EMBL/GenBank/DDBJ whole genome shotgun (WGS) entry which is preliminary data.</text>
</comment>
<evidence type="ECO:0000256" key="2">
    <source>
        <dbReference type="ARBA" id="ARBA00022679"/>
    </source>
</evidence>
<organism evidence="4 5">
    <name type="scientific">Eiseniibacteriota bacterium</name>
    <dbReference type="NCBI Taxonomy" id="2212470"/>
    <lineage>
        <taxon>Bacteria</taxon>
        <taxon>Candidatus Eiseniibacteriota</taxon>
    </lineage>
</organism>
<reference evidence="4" key="1">
    <citation type="submission" date="2020-04" db="EMBL/GenBank/DDBJ databases">
        <authorList>
            <person name="Zhang T."/>
        </authorList>
    </citation>
    <scope>NUCLEOTIDE SEQUENCE</scope>
    <source>
        <strain evidence="4">HKST-UBA02</strain>
    </source>
</reference>
<dbReference type="InterPro" id="IPR029063">
    <property type="entry name" value="SAM-dependent_MTases_sf"/>
</dbReference>
<dbReference type="Proteomes" id="UP000739538">
    <property type="component" value="Unassembled WGS sequence"/>
</dbReference>
<dbReference type="PANTHER" id="PTHR33841">
    <property type="entry name" value="DNA METHYLTRANSFERASE YEEA-RELATED"/>
    <property type="match status" value="1"/>
</dbReference>
<dbReference type="SUPFAM" id="SSF53335">
    <property type="entry name" value="S-adenosyl-L-methionine-dependent methyltransferases"/>
    <property type="match status" value="1"/>
</dbReference>
<sequence>MARARSEVEFGDFQTPEGLAAAVCEVADRAVGAQSIDTGELGRAQADSDSTAGPSAVSAPFAPKAVLEPTCGLGSILLAAIERFPSLEVAVGFDVNEDYVAALSRRLSARHASSKPGLREGRDRPVRAVEASVSTRDFFSVDWASVLRSLPAPLLIIGNPPWVTNAGQGVLGGRNLPPKSNVDLVGLDARTGKSNFDISEWMIDALLAAMDRPGDGLAMLCKTSVARKLLEKVWRRDPSAFGPSIHRIDARRSFGVAVDACLVTFLRHPAGKTSSARGPTCPVYDSLDAVSPTSILGVRDGRLLADLSAYEEVVQFVRSPRSRSAPSFQWRSGIKHDCAKVMELTRLDPSVDQVREGVVGREPGDAPVSVFENGLGERVTLEESCVFPLLKSGDLARGSDGLVRGGRAVVVPQRAMGEDTEPLRGSAPATWSYLSKHGSRLDRRSSSIYQGKPRFSIFGVGPYSFAPWKVAVSGLHKEVRFVLVGPMGGKPTMLDDTCYFLPFGTEAEARQYFEVLSSAPVGRFLRAFVFPDSKRPITAGLLAALDLEALVERSGRSWSAALETR</sequence>
<keyword evidence="2" id="KW-0808">Transferase</keyword>
<gene>
    <name evidence="4" type="ORF">KDA27_04515</name>
</gene>
<dbReference type="InterPro" id="IPR050953">
    <property type="entry name" value="N4_N6_ade-DNA_methylase"/>
</dbReference>
<reference evidence="4" key="2">
    <citation type="journal article" date="2021" name="Microbiome">
        <title>Successional dynamics and alternative stable states in a saline activated sludge microbial community over 9 years.</title>
        <authorList>
            <person name="Wang Y."/>
            <person name="Ye J."/>
            <person name="Ju F."/>
            <person name="Liu L."/>
            <person name="Boyd J.A."/>
            <person name="Deng Y."/>
            <person name="Parks D.H."/>
            <person name="Jiang X."/>
            <person name="Yin X."/>
            <person name="Woodcroft B.J."/>
            <person name="Tyson G.W."/>
            <person name="Hugenholtz P."/>
            <person name="Polz M.F."/>
            <person name="Zhang T."/>
        </authorList>
    </citation>
    <scope>NUCLEOTIDE SEQUENCE</scope>
    <source>
        <strain evidence="4">HKST-UBA02</strain>
    </source>
</reference>
<evidence type="ECO:0000313" key="5">
    <source>
        <dbReference type="Proteomes" id="UP000739538"/>
    </source>
</evidence>
<evidence type="ECO:0000256" key="3">
    <source>
        <dbReference type="ARBA" id="ARBA00022691"/>
    </source>
</evidence>
<protein>
    <submittedName>
        <fullName evidence="4">SAM-dependent DNA methyltransferase</fullName>
    </submittedName>
</protein>
<dbReference type="EMBL" id="JAGQHS010000014">
    <property type="protein sequence ID" value="MCA9755044.1"/>
    <property type="molecule type" value="Genomic_DNA"/>
</dbReference>
<evidence type="ECO:0000256" key="1">
    <source>
        <dbReference type="ARBA" id="ARBA00022603"/>
    </source>
</evidence>
<accession>A0A956SD46</accession>
<proteinExistence type="predicted"/>
<dbReference type="GO" id="GO:0008168">
    <property type="term" value="F:methyltransferase activity"/>
    <property type="evidence" value="ECO:0007669"/>
    <property type="project" value="UniProtKB-KW"/>
</dbReference>
<keyword evidence="1 4" id="KW-0489">Methyltransferase</keyword>
<dbReference type="PRINTS" id="PR00507">
    <property type="entry name" value="N12N6MTFRASE"/>
</dbReference>
<evidence type="ECO:0000313" key="4">
    <source>
        <dbReference type="EMBL" id="MCA9755044.1"/>
    </source>
</evidence>
<dbReference type="Gene3D" id="3.40.50.150">
    <property type="entry name" value="Vaccinia Virus protein VP39"/>
    <property type="match status" value="1"/>
</dbReference>